<evidence type="ECO:0000313" key="2">
    <source>
        <dbReference type="EMBL" id="VAW81213.1"/>
    </source>
</evidence>
<organism evidence="2">
    <name type="scientific">hydrothermal vent metagenome</name>
    <dbReference type="NCBI Taxonomy" id="652676"/>
    <lineage>
        <taxon>unclassified sequences</taxon>
        <taxon>metagenomes</taxon>
        <taxon>ecological metagenomes</taxon>
    </lineage>
</organism>
<name>A0A3B0YZ19_9ZZZZ</name>
<feature type="transmembrane region" description="Helical" evidence="1">
    <location>
        <begin position="42"/>
        <end position="60"/>
    </location>
</feature>
<sequence length="114" mass="13014">MNHLLQDGQSQQWIVLAIFFAIFAIAGLFNKPRTRQLEYFHFIAYGITIIVVNLLILALMNTSSDNINILDSFLLKQTTIQGSFIIFGYCLIARGLGQFIRTLFISNSYSSRIF</sequence>
<feature type="transmembrane region" description="Helical" evidence="1">
    <location>
        <begin position="80"/>
        <end position="104"/>
    </location>
</feature>
<keyword evidence="1" id="KW-0812">Transmembrane</keyword>
<keyword evidence="1" id="KW-1133">Transmembrane helix</keyword>
<accession>A0A3B0YZ19</accession>
<evidence type="ECO:0000256" key="1">
    <source>
        <dbReference type="SAM" id="Phobius"/>
    </source>
</evidence>
<reference evidence="2" key="1">
    <citation type="submission" date="2018-06" db="EMBL/GenBank/DDBJ databases">
        <authorList>
            <person name="Zhirakovskaya E."/>
        </authorList>
    </citation>
    <scope>NUCLEOTIDE SEQUENCE</scope>
</reference>
<proteinExistence type="predicted"/>
<feature type="transmembrane region" description="Helical" evidence="1">
    <location>
        <begin position="12"/>
        <end position="30"/>
    </location>
</feature>
<protein>
    <submittedName>
        <fullName evidence="2">Uncharacterized protein</fullName>
    </submittedName>
</protein>
<keyword evidence="1" id="KW-0472">Membrane</keyword>
<dbReference type="EMBL" id="UOFL01000212">
    <property type="protein sequence ID" value="VAW81213.1"/>
    <property type="molecule type" value="Genomic_DNA"/>
</dbReference>
<dbReference type="AlphaFoldDB" id="A0A3B0YZ19"/>
<gene>
    <name evidence="2" type="ORF">MNBD_GAMMA12-3486</name>
</gene>